<keyword evidence="2" id="KW-0472">Membrane</keyword>
<dbReference type="InterPro" id="IPR013320">
    <property type="entry name" value="ConA-like_dom_sf"/>
</dbReference>
<dbReference type="EMBL" id="DVAB01000022">
    <property type="protein sequence ID" value="HIK00335.1"/>
    <property type="molecule type" value="Genomic_DNA"/>
</dbReference>
<evidence type="ECO:0000313" key="4">
    <source>
        <dbReference type="Proteomes" id="UP000646946"/>
    </source>
</evidence>
<protein>
    <recommendedName>
        <fullName evidence="5">LamG-like jellyroll fold domain-containing protein</fullName>
    </recommendedName>
</protein>
<sequence>NALSTQATWNAGTWYFATVRWGSDGMKLYVNGVEEGSNSFTGAPDWADDGDLHFGADSDGTKAFYGSLDELRVSNVQKSATEILNDYKRGILNLRFQARSDDDNSSWGDFIGDYTTPPSNLSVENNRYFQYIVHFSTENVNYTPELYNVSINYEDTIGPEITFVSPTPANQNRIEKWALINVTLNENGSAATLEWNGANETMNGSEMNWYLNKTDLADGNYTFKVYAIDNLNNTGVSEEKWVNIYTPAPSQPTPVVSSGSGSGIAVPSPAPVPRVPVTETTSPVVEEVPAPTIETIPEVAPAAQPEQNVTRPPPSAFTVFVNTISSRSGIAVIGATALIIVLASFAIYRGIKSKPTAQSQQPSGENQPTEGQL</sequence>
<proteinExistence type="predicted"/>
<name>A0A832X5Z5_9ARCH</name>
<keyword evidence="2" id="KW-1133">Transmembrane helix</keyword>
<organism evidence="3 4">
    <name type="scientific">Candidatus Naiadarchaeum limnaeum</name>
    <dbReference type="NCBI Taxonomy" id="2756139"/>
    <lineage>
        <taxon>Archaea</taxon>
        <taxon>Candidatus Undinarchaeota</taxon>
        <taxon>Candidatus Undinarchaeia</taxon>
        <taxon>Candidatus Naiadarchaeales</taxon>
        <taxon>Candidatus Naiadarchaeaceae</taxon>
        <taxon>Candidatus Naiadarchaeum</taxon>
    </lineage>
</organism>
<gene>
    <name evidence="3" type="ORF">H1016_02215</name>
</gene>
<feature type="transmembrane region" description="Helical" evidence="2">
    <location>
        <begin position="329"/>
        <end position="348"/>
    </location>
</feature>
<keyword evidence="2" id="KW-0812">Transmembrane</keyword>
<keyword evidence="4" id="KW-1185">Reference proteome</keyword>
<evidence type="ECO:0000313" key="3">
    <source>
        <dbReference type="EMBL" id="HIK00335.1"/>
    </source>
</evidence>
<evidence type="ECO:0000256" key="1">
    <source>
        <dbReference type="SAM" id="MobiDB-lite"/>
    </source>
</evidence>
<dbReference type="Proteomes" id="UP000646946">
    <property type="component" value="Unassembled WGS sequence"/>
</dbReference>
<comment type="caution">
    <text evidence="3">The sequence shown here is derived from an EMBL/GenBank/DDBJ whole genome shotgun (WGS) entry which is preliminary data.</text>
</comment>
<feature type="region of interest" description="Disordered" evidence="1">
    <location>
        <begin position="354"/>
        <end position="373"/>
    </location>
</feature>
<dbReference type="SUPFAM" id="SSF49899">
    <property type="entry name" value="Concanavalin A-like lectins/glucanases"/>
    <property type="match status" value="1"/>
</dbReference>
<feature type="non-terminal residue" evidence="3">
    <location>
        <position position="1"/>
    </location>
</feature>
<dbReference type="AlphaFoldDB" id="A0A832X5Z5"/>
<accession>A0A832X5Z5</accession>
<evidence type="ECO:0000256" key="2">
    <source>
        <dbReference type="SAM" id="Phobius"/>
    </source>
</evidence>
<dbReference type="Gene3D" id="2.60.120.200">
    <property type="match status" value="1"/>
</dbReference>
<evidence type="ECO:0008006" key="5">
    <source>
        <dbReference type="Google" id="ProtNLM"/>
    </source>
</evidence>
<feature type="compositionally biased region" description="Polar residues" evidence="1">
    <location>
        <begin position="355"/>
        <end position="373"/>
    </location>
</feature>
<reference evidence="3 4" key="1">
    <citation type="journal article" name="Nat. Commun.">
        <title>Undinarchaeota illuminate DPANN phylogeny and the impact of gene transfer on archaeal evolution.</title>
        <authorList>
            <person name="Dombrowski N."/>
            <person name="Williams T.A."/>
            <person name="Sun J."/>
            <person name="Woodcroft B.J."/>
            <person name="Lee J.H."/>
            <person name="Minh B.Q."/>
            <person name="Rinke C."/>
            <person name="Spang A."/>
        </authorList>
    </citation>
    <scope>NUCLEOTIDE SEQUENCE [LARGE SCALE GENOMIC DNA]</scope>
    <source>
        <strain evidence="3">MAG_bin1129</strain>
    </source>
</reference>
<dbReference type="Pfam" id="PF13385">
    <property type="entry name" value="Laminin_G_3"/>
    <property type="match status" value="1"/>
</dbReference>